<evidence type="ECO:0000256" key="1">
    <source>
        <dbReference type="SAM" id="MobiDB-lite"/>
    </source>
</evidence>
<keyword evidence="2" id="KW-0472">Membrane</keyword>
<evidence type="ECO:0000313" key="3">
    <source>
        <dbReference type="EMBL" id="PWY73938.1"/>
    </source>
</evidence>
<feature type="transmembrane region" description="Helical" evidence="2">
    <location>
        <begin position="15"/>
        <end position="41"/>
    </location>
</feature>
<gene>
    <name evidence="3" type="ORF">BO83DRAFT_21041</name>
</gene>
<keyword evidence="4" id="KW-1185">Reference proteome</keyword>
<dbReference type="EMBL" id="MSFU01000011">
    <property type="protein sequence ID" value="PWY73938.1"/>
    <property type="molecule type" value="Genomic_DNA"/>
</dbReference>
<protein>
    <submittedName>
        <fullName evidence="3">Uncharacterized protein</fullName>
    </submittedName>
</protein>
<feature type="region of interest" description="Disordered" evidence="1">
    <location>
        <begin position="45"/>
        <end position="86"/>
    </location>
</feature>
<keyword evidence="2" id="KW-1133">Transmembrane helix</keyword>
<dbReference type="AlphaFoldDB" id="A0A317VLX4"/>
<dbReference type="VEuPathDB" id="FungiDB:BO83DRAFT_21041"/>
<proteinExistence type="predicted"/>
<comment type="caution">
    <text evidence="3">The sequence shown here is derived from an EMBL/GenBank/DDBJ whole genome shotgun (WGS) entry which is preliminary data.</text>
</comment>
<dbReference type="GeneID" id="37048671"/>
<keyword evidence="2" id="KW-0812">Transmembrane</keyword>
<sequence>MIEYQPMGYFILPTLSVFAIAAPLATPFCLCLLSLALSPYLRTSARSRKTGKSRHVSRKTPHAPDQSRWRVGRSRNHGLRLDAADR</sequence>
<feature type="compositionally biased region" description="Basic residues" evidence="1">
    <location>
        <begin position="45"/>
        <end position="61"/>
    </location>
</feature>
<accession>A0A317VLX4</accession>
<evidence type="ECO:0000256" key="2">
    <source>
        <dbReference type="SAM" id="Phobius"/>
    </source>
</evidence>
<name>A0A317VLX4_ASPEC</name>
<dbReference type="Proteomes" id="UP000246171">
    <property type="component" value="Unassembled WGS sequence"/>
</dbReference>
<reference evidence="3" key="1">
    <citation type="submission" date="2016-12" db="EMBL/GenBank/DDBJ databases">
        <title>The genomes of Aspergillus section Nigri reveals drivers in fungal speciation.</title>
        <authorList>
            <consortium name="DOE Joint Genome Institute"/>
            <person name="Vesth T.C."/>
            <person name="Nybo J."/>
            <person name="Theobald S."/>
            <person name="Brandl J."/>
            <person name="Frisvad J.C."/>
            <person name="Nielsen K.F."/>
            <person name="Lyhne E.K."/>
            <person name="Kogle M.E."/>
            <person name="Kuo A."/>
            <person name="Riley R."/>
            <person name="Clum A."/>
            <person name="Nolan M."/>
            <person name="Lipzen A."/>
            <person name="Salamov A."/>
            <person name="Henrissat B."/>
            <person name="Wiebenga A."/>
            <person name="De vries R.P."/>
            <person name="Grigoriev I.V."/>
            <person name="Mortensen U.H."/>
            <person name="Andersen M.R."/>
            <person name="Baker S.E."/>
        </authorList>
    </citation>
    <scope>NUCLEOTIDE SEQUENCE</scope>
    <source>
        <strain evidence="3">CBS 122712</strain>
    </source>
</reference>
<organism evidence="3 4">
    <name type="scientific">Aspergillus eucalypticola (strain CBS 122712 / IBT 29274)</name>
    <dbReference type="NCBI Taxonomy" id="1448314"/>
    <lineage>
        <taxon>Eukaryota</taxon>
        <taxon>Fungi</taxon>
        <taxon>Dikarya</taxon>
        <taxon>Ascomycota</taxon>
        <taxon>Pezizomycotina</taxon>
        <taxon>Eurotiomycetes</taxon>
        <taxon>Eurotiomycetidae</taxon>
        <taxon>Eurotiales</taxon>
        <taxon>Aspergillaceae</taxon>
        <taxon>Aspergillus</taxon>
        <taxon>Aspergillus subgen. Circumdati</taxon>
    </lineage>
</organism>
<dbReference type="RefSeq" id="XP_025388388.1">
    <property type="nucleotide sequence ID" value="XM_025526709.1"/>
</dbReference>
<evidence type="ECO:0000313" key="4">
    <source>
        <dbReference type="Proteomes" id="UP000246171"/>
    </source>
</evidence>